<evidence type="ECO:0000256" key="7">
    <source>
        <dbReference type="PIRSR" id="PIRSR006019-2"/>
    </source>
</evidence>
<dbReference type="OrthoDB" id="9788517at2"/>
<proteinExistence type="inferred from homology"/>
<evidence type="ECO:0000256" key="2">
    <source>
        <dbReference type="ARBA" id="ARBA00006576"/>
    </source>
</evidence>
<dbReference type="PANTHER" id="PTHR11086:SF18">
    <property type="entry name" value="DEOXYCYTIDYLATE DEAMINASE"/>
    <property type="match status" value="1"/>
</dbReference>
<feature type="active site" description="Proton donor" evidence="6">
    <location>
        <position position="82"/>
    </location>
</feature>
<dbReference type="CDD" id="cd01286">
    <property type="entry name" value="deoxycytidylate_deaminase"/>
    <property type="match status" value="1"/>
</dbReference>
<dbReference type="PANTHER" id="PTHR11086">
    <property type="entry name" value="DEOXYCYTIDYLATE DEAMINASE-RELATED"/>
    <property type="match status" value="1"/>
</dbReference>
<dbReference type="Proteomes" id="UP000029737">
    <property type="component" value="Unassembled WGS sequence"/>
</dbReference>
<dbReference type="InterPro" id="IPR016473">
    <property type="entry name" value="dCMP_deaminase"/>
</dbReference>
<accession>A0A099D9N0</accession>
<dbReference type="KEGG" id="aey:CDG81_09735"/>
<reference evidence="10 11" key="1">
    <citation type="journal article" date="2014" name="PLoS ONE">
        <title>Identification and Characterization of a New Erythromycin Biosynthetic Gene Cluster in Actinopolyspora erythraea YIM90600, a Novel Erythronolide-Producing Halophilic Actinomycete Isolated from Salt Field.</title>
        <authorList>
            <person name="Chen D."/>
            <person name="Feng J."/>
            <person name="Huang L."/>
            <person name="Zhang Q."/>
            <person name="Wu J."/>
            <person name="Zhu X."/>
            <person name="Duan Y."/>
            <person name="Xu Z."/>
        </authorList>
    </citation>
    <scope>NUCLEOTIDE SEQUENCE [LARGE SCALE GENOMIC DNA]</scope>
    <source>
        <strain evidence="10 11">YIM90600</strain>
    </source>
</reference>
<comment type="similarity">
    <text evidence="2">Belongs to the cytidine and deoxycytidylate deaminase family.</text>
</comment>
<dbReference type="PROSITE" id="PS51747">
    <property type="entry name" value="CYT_DCMP_DEAMINASES_2"/>
    <property type="match status" value="1"/>
</dbReference>
<dbReference type="Gene3D" id="3.40.140.10">
    <property type="entry name" value="Cytidine Deaminase, domain 2"/>
    <property type="match status" value="1"/>
</dbReference>
<keyword evidence="11" id="KW-1185">Reference proteome</keyword>
<keyword evidence="9" id="KW-0132">Cell division</keyword>
<dbReference type="PIRSF" id="PIRSF006019">
    <property type="entry name" value="dCMP_deaminase"/>
    <property type="match status" value="1"/>
</dbReference>
<dbReference type="GO" id="GO:0004132">
    <property type="term" value="F:dCMP deaminase activity"/>
    <property type="evidence" value="ECO:0007669"/>
    <property type="project" value="InterPro"/>
</dbReference>
<dbReference type="PROSITE" id="PS00903">
    <property type="entry name" value="CYT_DCMP_DEAMINASES_1"/>
    <property type="match status" value="1"/>
</dbReference>
<organism evidence="9 12">
    <name type="scientific">Actinopolyspora erythraea</name>
    <dbReference type="NCBI Taxonomy" id="414996"/>
    <lineage>
        <taxon>Bacteria</taxon>
        <taxon>Bacillati</taxon>
        <taxon>Actinomycetota</taxon>
        <taxon>Actinomycetes</taxon>
        <taxon>Actinopolysporales</taxon>
        <taxon>Actinopolysporaceae</taxon>
        <taxon>Actinopolyspora</taxon>
    </lineage>
</organism>
<dbReference type="SUPFAM" id="SSF53927">
    <property type="entry name" value="Cytidine deaminase-like"/>
    <property type="match status" value="1"/>
</dbReference>
<dbReference type="HOGENOM" id="CLU_047993_2_3_11"/>
<dbReference type="Proteomes" id="UP000215043">
    <property type="component" value="Chromosome"/>
</dbReference>
<dbReference type="InterPro" id="IPR016192">
    <property type="entry name" value="APOBEC/CMP_deaminase_Zn-bd"/>
</dbReference>
<keyword evidence="3 7" id="KW-0479">Metal-binding</keyword>
<feature type="domain" description="CMP/dCMP-type deaminase" evidence="8">
    <location>
        <begin position="5"/>
        <end position="130"/>
    </location>
</feature>
<dbReference type="Pfam" id="PF00383">
    <property type="entry name" value="dCMP_cyt_deam_1"/>
    <property type="match status" value="1"/>
</dbReference>
<dbReference type="EMBL" id="CP022752">
    <property type="protein sequence ID" value="ASU78515.1"/>
    <property type="molecule type" value="Genomic_DNA"/>
</dbReference>
<evidence type="ECO:0000256" key="4">
    <source>
        <dbReference type="ARBA" id="ARBA00022801"/>
    </source>
</evidence>
<evidence type="ECO:0000256" key="5">
    <source>
        <dbReference type="ARBA" id="ARBA00022833"/>
    </source>
</evidence>
<feature type="binding site" evidence="7">
    <location>
        <position position="109"/>
    </location>
    <ligand>
        <name>Zn(2+)</name>
        <dbReference type="ChEBI" id="CHEBI:29105"/>
        <note>catalytic</note>
    </ligand>
</feature>
<evidence type="ECO:0000313" key="11">
    <source>
        <dbReference type="Proteomes" id="UP000029737"/>
    </source>
</evidence>
<evidence type="ECO:0000259" key="8">
    <source>
        <dbReference type="PROSITE" id="PS51747"/>
    </source>
</evidence>
<dbReference type="AlphaFoldDB" id="A0A099D9N0"/>
<dbReference type="InterPro" id="IPR016193">
    <property type="entry name" value="Cytidine_deaminase-like"/>
</dbReference>
<evidence type="ECO:0000256" key="1">
    <source>
        <dbReference type="ARBA" id="ARBA00001947"/>
    </source>
</evidence>
<gene>
    <name evidence="9" type="ORF">CDG81_09735</name>
    <name evidence="10" type="ORF">IL38_06870</name>
</gene>
<dbReference type="GO" id="GO:0006220">
    <property type="term" value="P:pyrimidine nucleotide metabolic process"/>
    <property type="evidence" value="ECO:0007669"/>
    <property type="project" value="InterPro"/>
</dbReference>
<evidence type="ECO:0000256" key="3">
    <source>
        <dbReference type="ARBA" id="ARBA00022723"/>
    </source>
</evidence>
<evidence type="ECO:0000256" key="6">
    <source>
        <dbReference type="PIRSR" id="PIRSR006019-1"/>
    </source>
</evidence>
<feature type="binding site" evidence="7">
    <location>
        <position position="80"/>
    </location>
    <ligand>
        <name>Zn(2+)</name>
        <dbReference type="ChEBI" id="CHEBI:29105"/>
        <note>catalytic</note>
    </ligand>
</feature>
<dbReference type="EMBL" id="JPMV01000013">
    <property type="protein sequence ID" value="KGI82050.1"/>
    <property type="molecule type" value="Genomic_DNA"/>
</dbReference>
<protein>
    <submittedName>
        <fullName evidence="9">Cell division protein DedD</fullName>
    </submittedName>
</protein>
<evidence type="ECO:0000313" key="12">
    <source>
        <dbReference type="Proteomes" id="UP000215043"/>
    </source>
</evidence>
<comment type="cofactor">
    <cofactor evidence="1 7">
        <name>Zn(2+)</name>
        <dbReference type="ChEBI" id="CHEBI:29105"/>
    </cofactor>
</comment>
<evidence type="ECO:0000313" key="9">
    <source>
        <dbReference type="EMBL" id="ASU78515.1"/>
    </source>
</evidence>
<dbReference type="GO" id="GO:0005737">
    <property type="term" value="C:cytoplasm"/>
    <property type="evidence" value="ECO:0007669"/>
    <property type="project" value="TreeGrafter"/>
</dbReference>
<keyword evidence="4" id="KW-0378">Hydrolase</keyword>
<sequence>MSKPTWDEYFLQGAEWAASRSDCERSKVGALVVNDKRVRSTGYNGAPAGREGCRNCPRLTSKVASGTSYSTGEGLCVAVHAEANALLYCNREDLPGATLYITREPCFDCSKLIAATGIRRVVTPNGDVIV</sequence>
<dbReference type="eggNOG" id="COG2131">
    <property type="taxonomic scope" value="Bacteria"/>
</dbReference>
<reference evidence="9 12" key="2">
    <citation type="submission" date="2017-08" db="EMBL/GenBank/DDBJ databases">
        <title>The complete genome sequence of moderately halophilic actinomycete Actinopolyspora erythraea YIM 90600, the producer of novel erythromycin, novel actinopolysporins A-C and tubercidin.</title>
        <authorList>
            <person name="Yin M."/>
            <person name="Tang S."/>
        </authorList>
    </citation>
    <scope>NUCLEOTIDE SEQUENCE [LARGE SCALE GENOMIC DNA]</scope>
    <source>
        <strain evidence="9 12">YIM 90600</strain>
    </source>
</reference>
<name>A0A099D9N0_9ACTN</name>
<dbReference type="InterPro" id="IPR002125">
    <property type="entry name" value="CMP_dCMP_dom"/>
</dbReference>
<dbReference type="InterPro" id="IPR035105">
    <property type="entry name" value="Deoxycytidylate_deaminase_dom"/>
</dbReference>
<dbReference type="RefSeq" id="WP_043571608.1">
    <property type="nucleotide sequence ID" value="NZ_CP022752.1"/>
</dbReference>
<feature type="binding site" evidence="7">
    <location>
        <position position="106"/>
    </location>
    <ligand>
        <name>Zn(2+)</name>
        <dbReference type="ChEBI" id="CHEBI:29105"/>
        <note>catalytic</note>
    </ligand>
</feature>
<keyword evidence="5 7" id="KW-0862">Zinc</keyword>
<keyword evidence="9" id="KW-0131">Cell cycle</keyword>
<dbReference type="GO" id="GO:0008270">
    <property type="term" value="F:zinc ion binding"/>
    <property type="evidence" value="ECO:0007669"/>
    <property type="project" value="InterPro"/>
</dbReference>
<evidence type="ECO:0000313" key="10">
    <source>
        <dbReference type="EMBL" id="KGI82050.1"/>
    </source>
</evidence>
<dbReference type="InterPro" id="IPR015517">
    <property type="entry name" value="dCMP_deaminase-rel"/>
</dbReference>
<dbReference type="GO" id="GO:0051301">
    <property type="term" value="P:cell division"/>
    <property type="evidence" value="ECO:0007669"/>
    <property type="project" value="UniProtKB-KW"/>
</dbReference>